<name>A0A223RV81_9ACTN</name>
<dbReference type="Gene3D" id="1.10.260.40">
    <property type="entry name" value="lambda repressor-like DNA-binding domains"/>
    <property type="match status" value="1"/>
</dbReference>
<dbReference type="GO" id="GO:0003677">
    <property type="term" value="F:DNA binding"/>
    <property type="evidence" value="ECO:0007669"/>
    <property type="project" value="InterPro"/>
</dbReference>
<dbReference type="CDD" id="cd00093">
    <property type="entry name" value="HTH_XRE"/>
    <property type="match status" value="1"/>
</dbReference>
<organism evidence="2 3">
    <name type="scientific">Actinopolyspora erythraea</name>
    <dbReference type="NCBI Taxonomy" id="414996"/>
    <lineage>
        <taxon>Bacteria</taxon>
        <taxon>Bacillati</taxon>
        <taxon>Actinomycetota</taxon>
        <taxon>Actinomycetes</taxon>
        <taxon>Actinopolysporales</taxon>
        <taxon>Actinopolysporaceae</taxon>
        <taxon>Actinopolyspora</taxon>
    </lineage>
</organism>
<dbReference type="InterPro" id="IPR043917">
    <property type="entry name" value="DUF5753"/>
</dbReference>
<dbReference type="SUPFAM" id="SSF47413">
    <property type="entry name" value="lambda repressor-like DNA-binding domains"/>
    <property type="match status" value="1"/>
</dbReference>
<dbReference type="PROSITE" id="PS50943">
    <property type="entry name" value="HTH_CROC1"/>
    <property type="match status" value="1"/>
</dbReference>
<gene>
    <name evidence="2" type="ORF">CDG81_17705</name>
</gene>
<dbReference type="OrthoDB" id="4285266at2"/>
<dbReference type="InterPro" id="IPR001387">
    <property type="entry name" value="Cro/C1-type_HTH"/>
</dbReference>
<dbReference type="Proteomes" id="UP000215043">
    <property type="component" value="Chromosome"/>
</dbReference>
<dbReference type="KEGG" id="aey:CDG81_17705"/>
<reference evidence="2 3" key="1">
    <citation type="submission" date="2017-08" db="EMBL/GenBank/DDBJ databases">
        <title>The complete genome sequence of moderately halophilic actinomycete Actinopolyspora erythraea YIM 90600, the producer of novel erythromycin, novel actinopolysporins A-C and tubercidin.</title>
        <authorList>
            <person name="Yin M."/>
            <person name="Tang S."/>
        </authorList>
    </citation>
    <scope>NUCLEOTIDE SEQUENCE [LARGE SCALE GENOMIC DNA]</scope>
    <source>
        <strain evidence="2 3">YIM 90600</strain>
    </source>
</reference>
<protein>
    <submittedName>
        <fullName evidence="2">XRE family transcriptional regulator</fullName>
    </submittedName>
</protein>
<dbReference type="EMBL" id="CP022752">
    <property type="protein sequence ID" value="ASU79792.1"/>
    <property type="molecule type" value="Genomic_DNA"/>
</dbReference>
<sequence>MRLALSCIDRSDAGDRIAGAIHQSSSNPSFSADPRHGTIMPMSTPTVLRFMLGKELRSLRERAGLELADAARVIERNWSVVSKLENGVTSIRQKDLRELVRFYRETLGSTERGEPADGGDEVDVEQLVEINKGTDVRGRWRGYRSIVPKWFRMAMDLEADAEVINLYQSEIIHGLFQTEEYIRALFTDGALRSVTESTESAVKARLERQQVLTTDTAPRVTAVLSESALRRQVGGPEVMRRQLDYLVELSERPNIDLHVAAFGSRTAIGLSFPFVQFRIPSIGPQASPLEFVLVEQYHDANYLDGPTEVAEYSDLWHGLLGAALDPVHSRDLVRRIAGEFARSTFEGEASS</sequence>
<dbReference type="InterPro" id="IPR010982">
    <property type="entry name" value="Lambda_DNA-bd_dom_sf"/>
</dbReference>
<dbReference type="RefSeq" id="WP_084134332.1">
    <property type="nucleotide sequence ID" value="NZ_CP022752.1"/>
</dbReference>
<feature type="domain" description="HTH cro/C1-type" evidence="1">
    <location>
        <begin position="56"/>
        <end position="110"/>
    </location>
</feature>
<accession>A0A223RV81</accession>
<dbReference type="Pfam" id="PF13560">
    <property type="entry name" value="HTH_31"/>
    <property type="match status" value="1"/>
</dbReference>
<evidence type="ECO:0000313" key="3">
    <source>
        <dbReference type="Proteomes" id="UP000215043"/>
    </source>
</evidence>
<evidence type="ECO:0000313" key="2">
    <source>
        <dbReference type="EMBL" id="ASU79792.1"/>
    </source>
</evidence>
<dbReference type="Pfam" id="PF19054">
    <property type="entry name" value="DUF5753"/>
    <property type="match status" value="1"/>
</dbReference>
<proteinExistence type="predicted"/>
<evidence type="ECO:0000259" key="1">
    <source>
        <dbReference type="PROSITE" id="PS50943"/>
    </source>
</evidence>
<dbReference type="AlphaFoldDB" id="A0A223RV81"/>